<evidence type="ECO:0000313" key="5">
    <source>
        <dbReference type="Proteomes" id="UP000051952"/>
    </source>
</evidence>
<keyword evidence="2" id="KW-1133">Transmembrane helix</keyword>
<evidence type="ECO:0000256" key="1">
    <source>
        <dbReference type="SAM" id="MobiDB-lite"/>
    </source>
</evidence>
<keyword evidence="2" id="KW-0472">Membrane</keyword>
<evidence type="ECO:0000256" key="2">
    <source>
        <dbReference type="SAM" id="Phobius"/>
    </source>
</evidence>
<proteinExistence type="predicted"/>
<name>A0A0S4JPJ6_BODSA</name>
<dbReference type="VEuPathDB" id="TriTrypDB:BSAL_42885"/>
<protein>
    <submittedName>
        <fullName evidence="4">Membrane-associated protein, putative</fullName>
    </submittedName>
</protein>
<keyword evidence="3" id="KW-0732">Signal</keyword>
<accession>A0A0S4JPJ6</accession>
<feature type="compositionally biased region" description="Basic and acidic residues" evidence="1">
    <location>
        <begin position="271"/>
        <end position="286"/>
    </location>
</feature>
<evidence type="ECO:0000256" key="3">
    <source>
        <dbReference type="SAM" id="SignalP"/>
    </source>
</evidence>
<feature type="compositionally biased region" description="Gly residues" evidence="1">
    <location>
        <begin position="326"/>
        <end position="337"/>
    </location>
</feature>
<keyword evidence="2" id="KW-0812">Transmembrane</keyword>
<sequence>MSNIPRTHWSAFTAIFTTALGVTALLLLTTLPQPVAAVSCSCYNGHPVSSSSCQCACDAGYLPPTCTFGVLDTVGLSFSLNITADDFVAELFTNAVAYAASANASFMWAKNVSAFLKIRAAVSLPGYAVSRLLASVNARDPWVSQYGIVSANVVTPTRSSSAADSGLSFDATLYQSPEFIITLNSIIWFISGVILVLLLIGVEMGCSHNDEHIVQPMALKHRRSQSMRGGPIDAPKKHLSNLNEHRRKAPPPTMSLPEQILDDFVDSSGSDDDKRKSTTDGGEKPRASSKYSLGSKSKSAGSQSLGAQSRSHSPHSPTHLRNKNAQGGGSPKRGGHH</sequence>
<gene>
    <name evidence="4" type="ORF">BSAL_42885</name>
</gene>
<evidence type="ECO:0000313" key="4">
    <source>
        <dbReference type="EMBL" id="CUG93439.1"/>
    </source>
</evidence>
<dbReference type="AlphaFoldDB" id="A0A0S4JPJ6"/>
<reference evidence="5" key="1">
    <citation type="submission" date="2015-09" db="EMBL/GenBank/DDBJ databases">
        <authorList>
            <consortium name="Pathogen Informatics"/>
        </authorList>
    </citation>
    <scope>NUCLEOTIDE SEQUENCE [LARGE SCALE GENOMIC DNA]</scope>
    <source>
        <strain evidence="5">Lake Konstanz</strain>
    </source>
</reference>
<keyword evidence="5" id="KW-1185">Reference proteome</keyword>
<dbReference type="Proteomes" id="UP000051952">
    <property type="component" value="Unassembled WGS sequence"/>
</dbReference>
<feature type="signal peptide" evidence="3">
    <location>
        <begin position="1"/>
        <end position="37"/>
    </location>
</feature>
<feature type="transmembrane region" description="Helical" evidence="2">
    <location>
        <begin position="179"/>
        <end position="202"/>
    </location>
</feature>
<feature type="region of interest" description="Disordered" evidence="1">
    <location>
        <begin position="263"/>
        <end position="337"/>
    </location>
</feature>
<dbReference type="EMBL" id="CYKH01002155">
    <property type="protein sequence ID" value="CUG93439.1"/>
    <property type="molecule type" value="Genomic_DNA"/>
</dbReference>
<feature type="compositionally biased region" description="Low complexity" evidence="1">
    <location>
        <begin position="288"/>
        <end position="311"/>
    </location>
</feature>
<feature type="chain" id="PRO_5006622579" evidence="3">
    <location>
        <begin position="38"/>
        <end position="337"/>
    </location>
</feature>
<organism evidence="4 5">
    <name type="scientific">Bodo saltans</name>
    <name type="common">Flagellated protozoan</name>
    <dbReference type="NCBI Taxonomy" id="75058"/>
    <lineage>
        <taxon>Eukaryota</taxon>
        <taxon>Discoba</taxon>
        <taxon>Euglenozoa</taxon>
        <taxon>Kinetoplastea</taxon>
        <taxon>Metakinetoplastina</taxon>
        <taxon>Eubodonida</taxon>
        <taxon>Bodonidae</taxon>
        <taxon>Bodo</taxon>
    </lineage>
</organism>